<organism evidence="1 2">
    <name type="scientific">Falsiroseomonas oleicola</name>
    <dbReference type="NCBI Taxonomy" id="2801474"/>
    <lineage>
        <taxon>Bacteria</taxon>
        <taxon>Pseudomonadati</taxon>
        <taxon>Pseudomonadota</taxon>
        <taxon>Alphaproteobacteria</taxon>
        <taxon>Acetobacterales</taxon>
        <taxon>Roseomonadaceae</taxon>
        <taxon>Falsiroseomonas</taxon>
    </lineage>
</organism>
<gene>
    <name evidence="1" type="ORF">JJQ90_02380</name>
</gene>
<dbReference type="Proteomes" id="UP000689967">
    <property type="component" value="Unassembled WGS sequence"/>
</dbReference>
<comment type="caution">
    <text evidence="1">The sequence shown here is derived from an EMBL/GenBank/DDBJ whole genome shotgun (WGS) entry which is preliminary data.</text>
</comment>
<sequence length="71" mass="8076">MPPQHRYNVGQRIEFAPGRFDGSAPSGAYTVVRQLPNDAQDREYRVKNSRDGHERIIRESQMRQGASSVFG</sequence>
<name>A0ABS6H589_9PROT</name>
<dbReference type="RefSeq" id="WP_216872845.1">
    <property type="nucleotide sequence ID" value="NZ_JAERQM010000001.1"/>
</dbReference>
<evidence type="ECO:0008006" key="3">
    <source>
        <dbReference type="Google" id="ProtNLM"/>
    </source>
</evidence>
<evidence type="ECO:0000313" key="1">
    <source>
        <dbReference type="EMBL" id="MBU8542530.1"/>
    </source>
</evidence>
<proteinExistence type="predicted"/>
<keyword evidence="2" id="KW-1185">Reference proteome</keyword>
<dbReference type="EMBL" id="JAERQM010000001">
    <property type="protein sequence ID" value="MBU8542530.1"/>
    <property type="molecule type" value="Genomic_DNA"/>
</dbReference>
<evidence type="ECO:0000313" key="2">
    <source>
        <dbReference type="Proteomes" id="UP000689967"/>
    </source>
</evidence>
<reference evidence="1 2" key="1">
    <citation type="submission" date="2021-01" db="EMBL/GenBank/DDBJ databases">
        <title>Roseomonas sp. nov, a bacterium isolated from an oil production mixture in Yumen Oilfield.</title>
        <authorList>
            <person name="Wu D."/>
        </authorList>
    </citation>
    <scope>NUCLEOTIDE SEQUENCE [LARGE SCALE GENOMIC DNA]</scope>
    <source>
        <strain evidence="1 2">ROY-5-3</strain>
    </source>
</reference>
<accession>A0ABS6H589</accession>
<protein>
    <recommendedName>
        <fullName evidence="3">Hypervirulence associated protein TUDOR domain-containing protein</fullName>
    </recommendedName>
</protein>